<proteinExistence type="predicted"/>
<organism evidence="2">
    <name type="scientific">uncultured Sphingomonadaceae bacterium</name>
    <dbReference type="NCBI Taxonomy" id="169976"/>
    <lineage>
        <taxon>Bacteria</taxon>
        <taxon>Pseudomonadati</taxon>
        <taxon>Pseudomonadota</taxon>
        <taxon>Alphaproteobacteria</taxon>
        <taxon>Sphingomonadales</taxon>
        <taxon>Sphingomonadaceae</taxon>
        <taxon>environmental samples</taxon>
    </lineage>
</organism>
<gene>
    <name evidence="2" type="ORF">AVDCRST_MAG91-1626</name>
</gene>
<evidence type="ECO:0000313" key="2">
    <source>
        <dbReference type="EMBL" id="CAA9510895.1"/>
    </source>
</evidence>
<feature type="compositionally biased region" description="Low complexity" evidence="1">
    <location>
        <begin position="1"/>
        <end position="15"/>
    </location>
</feature>
<sequence length="51" mass="5517">PAARRAATSTTKSASMVARLTRSPSCNRRITCSRRSVAASERRSRSAAPRI</sequence>
<name>A0A6J4T1Z0_9SPHN</name>
<reference evidence="2" key="1">
    <citation type="submission" date="2020-02" db="EMBL/GenBank/DDBJ databases">
        <authorList>
            <person name="Meier V. D."/>
        </authorList>
    </citation>
    <scope>NUCLEOTIDE SEQUENCE</scope>
    <source>
        <strain evidence="2">AVDCRST_MAG91</strain>
    </source>
</reference>
<dbReference type="EMBL" id="CADCVX010000314">
    <property type="protein sequence ID" value="CAA9510895.1"/>
    <property type="molecule type" value="Genomic_DNA"/>
</dbReference>
<feature type="non-terminal residue" evidence="2">
    <location>
        <position position="1"/>
    </location>
</feature>
<accession>A0A6J4T1Z0</accession>
<evidence type="ECO:0000256" key="1">
    <source>
        <dbReference type="SAM" id="MobiDB-lite"/>
    </source>
</evidence>
<feature type="non-terminal residue" evidence="2">
    <location>
        <position position="51"/>
    </location>
</feature>
<dbReference type="AlphaFoldDB" id="A0A6J4T1Z0"/>
<feature type="region of interest" description="Disordered" evidence="1">
    <location>
        <begin position="1"/>
        <end position="51"/>
    </location>
</feature>
<protein>
    <submittedName>
        <fullName evidence="2">Uncharacterized protein</fullName>
    </submittedName>
</protein>